<name>A0A410FUA2_BIPS1</name>
<dbReference type="EMBL" id="CP034928">
    <property type="protein sequence ID" value="QAA76636.1"/>
    <property type="molecule type" value="Genomic_DNA"/>
</dbReference>
<evidence type="ECO:0000313" key="8">
    <source>
        <dbReference type="Proteomes" id="UP000287233"/>
    </source>
</evidence>
<feature type="domain" description="Glycosyltransferase 2-like" evidence="6">
    <location>
        <begin position="15"/>
        <end position="165"/>
    </location>
</feature>
<evidence type="ECO:0000256" key="2">
    <source>
        <dbReference type="ARBA" id="ARBA00022475"/>
    </source>
</evidence>
<keyword evidence="3" id="KW-0328">Glycosyltransferase</keyword>
<dbReference type="GO" id="GO:0016757">
    <property type="term" value="F:glycosyltransferase activity"/>
    <property type="evidence" value="ECO:0007669"/>
    <property type="project" value="UniProtKB-KW"/>
</dbReference>
<keyword evidence="5" id="KW-0472">Membrane</keyword>
<dbReference type="PANTHER" id="PTHR43646">
    <property type="entry name" value="GLYCOSYLTRANSFERASE"/>
    <property type="match status" value="1"/>
</dbReference>
<accession>A0A410FUA2</accession>
<keyword evidence="2" id="KW-1003">Cell membrane</keyword>
<reference evidence="8" key="1">
    <citation type="submission" date="2018-12" db="EMBL/GenBank/DDBJ databases">
        <title>Complete genome sequence of an uncultured bacterium of the candidate phylum Bipolaricaulota.</title>
        <authorList>
            <person name="Kadnikov V.V."/>
            <person name="Mardanov A.V."/>
            <person name="Beletsky A.V."/>
            <person name="Frank Y.A."/>
            <person name="Karnachuk O.V."/>
            <person name="Ravin N.V."/>
        </authorList>
    </citation>
    <scope>NUCLEOTIDE SEQUENCE [LARGE SCALE GENOMIC DNA]</scope>
</reference>
<evidence type="ECO:0000256" key="4">
    <source>
        <dbReference type="ARBA" id="ARBA00022679"/>
    </source>
</evidence>
<dbReference type="SUPFAM" id="SSF53448">
    <property type="entry name" value="Nucleotide-diphospho-sugar transferases"/>
    <property type="match status" value="1"/>
</dbReference>
<dbReference type="Gene3D" id="3.90.550.10">
    <property type="entry name" value="Spore Coat Polysaccharide Biosynthesis Protein SpsA, Chain A"/>
    <property type="match status" value="1"/>
</dbReference>
<evidence type="ECO:0000256" key="3">
    <source>
        <dbReference type="ARBA" id="ARBA00022676"/>
    </source>
</evidence>
<comment type="subcellular location">
    <subcellularLocation>
        <location evidence="1">Cell membrane</location>
    </subcellularLocation>
</comment>
<dbReference type="AlphaFoldDB" id="A0A410FUA2"/>
<protein>
    <recommendedName>
        <fullName evidence="6">Glycosyltransferase 2-like domain-containing protein</fullName>
    </recommendedName>
</protein>
<dbReference type="Proteomes" id="UP000287233">
    <property type="component" value="Chromosome"/>
</dbReference>
<dbReference type="InterPro" id="IPR001173">
    <property type="entry name" value="Glyco_trans_2-like"/>
</dbReference>
<dbReference type="InterPro" id="IPR029044">
    <property type="entry name" value="Nucleotide-diphossugar_trans"/>
</dbReference>
<keyword evidence="4" id="KW-0808">Transferase</keyword>
<sequence>MTDGPHEVTNRPAFTVVVPVLNEEQLLEATLRSLRAQTFTEFELIVVDNGSTDCSPEIAARFADQVLVEPERGVLRAMHRGFLAAQGELIAAADADTIYPRRWLARMAAALRGPDVVAAYGPMGFRESRRPLQILQAGGYCVLAGLSRVGGVRLAGAANLGMRRAAYLEVGGYLPFMDRASPDFRLVLALARLGRVRFVPTMACYTSNRRFVRRNLIHGFLEAGGYWLDVATHRDRIPGERYWSNHAREDRGPNKA</sequence>
<dbReference type="Pfam" id="PF00535">
    <property type="entry name" value="Glycos_transf_2"/>
    <property type="match status" value="1"/>
</dbReference>
<evidence type="ECO:0000313" key="7">
    <source>
        <dbReference type="EMBL" id="QAA76636.1"/>
    </source>
</evidence>
<evidence type="ECO:0000259" key="6">
    <source>
        <dbReference type="Pfam" id="PF00535"/>
    </source>
</evidence>
<dbReference type="KEGG" id="bih:BIP78_0870"/>
<evidence type="ECO:0000256" key="5">
    <source>
        <dbReference type="ARBA" id="ARBA00023136"/>
    </source>
</evidence>
<evidence type="ECO:0000256" key="1">
    <source>
        <dbReference type="ARBA" id="ARBA00004236"/>
    </source>
</evidence>
<dbReference type="GO" id="GO:0005886">
    <property type="term" value="C:plasma membrane"/>
    <property type="evidence" value="ECO:0007669"/>
    <property type="project" value="UniProtKB-SubCell"/>
</dbReference>
<dbReference type="PANTHER" id="PTHR43646:SF2">
    <property type="entry name" value="GLYCOSYLTRANSFERASE 2-LIKE DOMAIN-CONTAINING PROTEIN"/>
    <property type="match status" value="1"/>
</dbReference>
<organism evidence="7 8">
    <name type="scientific">Bipolaricaulis sibiricus</name>
    <dbReference type="NCBI Taxonomy" id="2501609"/>
    <lineage>
        <taxon>Bacteria</taxon>
        <taxon>Candidatus Bipolaricaulota</taxon>
        <taxon>Candidatus Bipolaricaulia</taxon>
        <taxon>Candidatus Bipolaricaulales</taxon>
        <taxon>Candidatus Bipolaricaulaceae</taxon>
        <taxon>Candidatus Bipolaricaulis</taxon>
    </lineage>
</organism>
<gene>
    <name evidence="7" type="ORF">BIP78_0870</name>
</gene>
<proteinExistence type="predicted"/>